<dbReference type="Gene3D" id="3.40.50.10300">
    <property type="entry name" value="CoaB-like"/>
    <property type="match status" value="1"/>
</dbReference>
<protein>
    <submittedName>
        <fullName evidence="2">Phosphopantothenoylcysteine synthase/decarboxylase</fullName>
    </submittedName>
</protein>
<dbReference type="Pfam" id="PF04127">
    <property type="entry name" value="DFP"/>
    <property type="match status" value="1"/>
</dbReference>
<dbReference type="Proteomes" id="UP000034508">
    <property type="component" value="Unassembled WGS sequence"/>
</dbReference>
<evidence type="ECO:0000313" key="3">
    <source>
        <dbReference type="Proteomes" id="UP000034508"/>
    </source>
</evidence>
<dbReference type="SUPFAM" id="SSF102645">
    <property type="entry name" value="CoaB-like"/>
    <property type="match status" value="1"/>
</dbReference>
<organism evidence="2 3">
    <name type="scientific">Berkelbacteria bacterium GW2011_GWA1_36_9</name>
    <dbReference type="NCBI Taxonomy" id="1618331"/>
    <lineage>
        <taxon>Bacteria</taxon>
        <taxon>Candidatus Berkelbacteria</taxon>
    </lineage>
</organism>
<dbReference type="InterPro" id="IPR035929">
    <property type="entry name" value="CoaB-like_sf"/>
</dbReference>
<sequence length="219" mass="24602">MKKILNRKRILITAGPVWVPIDKVRIITSIFGGVLGAVMAEEAQKLGANVLLMMGPGRVNIQSGERLKIVRFKYFKELFDLMKKEVSSEKYDVVIHSAAVPDYIPEKIYNGKIKSGKNNLIIKLKPTVKIIDHVKKWDPSVCLVKFKLQVGKQEKELIKIAKKSMVHSKADVIVANDLLKMKDKTHKAFIISENGSKKVNTKDNLAKELLKIIGSEISV</sequence>
<dbReference type="EMBL" id="LBSM01000016">
    <property type="protein sequence ID" value="KKQ17804.1"/>
    <property type="molecule type" value="Genomic_DNA"/>
</dbReference>
<accession>A0A0G0I0L9</accession>
<dbReference type="AlphaFoldDB" id="A0A0G0I0L9"/>
<feature type="domain" description="DNA/pantothenate metabolism flavoprotein C-terminal" evidence="1">
    <location>
        <begin position="6"/>
        <end position="213"/>
    </location>
</feature>
<comment type="caution">
    <text evidence="2">The sequence shown here is derived from an EMBL/GenBank/DDBJ whole genome shotgun (WGS) entry which is preliminary data.</text>
</comment>
<dbReference type="GO" id="GO:0003824">
    <property type="term" value="F:catalytic activity"/>
    <property type="evidence" value="ECO:0007669"/>
    <property type="project" value="UniProtKB-ARBA"/>
</dbReference>
<name>A0A0G0I0L9_9BACT</name>
<dbReference type="InterPro" id="IPR007085">
    <property type="entry name" value="DNA/pantothenate-metab_flavo_C"/>
</dbReference>
<proteinExistence type="predicted"/>
<evidence type="ECO:0000259" key="1">
    <source>
        <dbReference type="Pfam" id="PF04127"/>
    </source>
</evidence>
<dbReference type="GO" id="GO:0015937">
    <property type="term" value="P:coenzyme A biosynthetic process"/>
    <property type="evidence" value="ECO:0007669"/>
    <property type="project" value="UniProtKB-ARBA"/>
</dbReference>
<reference evidence="2 3" key="1">
    <citation type="journal article" date="2015" name="Nature">
        <title>rRNA introns, odd ribosomes, and small enigmatic genomes across a large radiation of phyla.</title>
        <authorList>
            <person name="Brown C.T."/>
            <person name="Hug L.A."/>
            <person name="Thomas B.C."/>
            <person name="Sharon I."/>
            <person name="Castelle C.J."/>
            <person name="Singh A."/>
            <person name="Wilkins M.J."/>
            <person name="Williams K.H."/>
            <person name="Banfield J.F."/>
        </authorList>
    </citation>
    <scope>NUCLEOTIDE SEQUENCE [LARGE SCALE GENOMIC DNA]</scope>
</reference>
<evidence type="ECO:0000313" key="2">
    <source>
        <dbReference type="EMBL" id="KKQ17804.1"/>
    </source>
</evidence>
<gene>
    <name evidence="2" type="ORF">US31_C0016G0011</name>
</gene>